<evidence type="ECO:0000313" key="2">
    <source>
        <dbReference type="Proteomes" id="UP001054252"/>
    </source>
</evidence>
<sequence>MVTLQFLPIGVSLTVKDGGNTFVALRIFGGCDFFNYWESCFGRLNIRTLLHILFDTNNERSAISISIDSREEDSNKEYNPDEPNCNF</sequence>
<dbReference type="AlphaFoldDB" id="A0AAV5J986"/>
<accession>A0AAV5J986</accession>
<gene>
    <name evidence="1" type="ORF">SLEP1_g22452</name>
</gene>
<organism evidence="1 2">
    <name type="scientific">Rubroshorea leprosula</name>
    <dbReference type="NCBI Taxonomy" id="152421"/>
    <lineage>
        <taxon>Eukaryota</taxon>
        <taxon>Viridiplantae</taxon>
        <taxon>Streptophyta</taxon>
        <taxon>Embryophyta</taxon>
        <taxon>Tracheophyta</taxon>
        <taxon>Spermatophyta</taxon>
        <taxon>Magnoliopsida</taxon>
        <taxon>eudicotyledons</taxon>
        <taxon>Gunneridae</taxon>
        <taxon>Pentapetalae</taxon>
        <taxon>rosids</taxon>
        <taxon>malvids</taxon>
        <taxon>Malvales</taxon>
        <taxon>Dipterocarpaceae</taxon>
        <taxon>Rubroshorea</taxon>
    </lineage>
</organism>
<name>A0AAV5J986_9ROSI</name>
<protein>
    <submittedName>
        <fullName evidence="1">Uncharacterized protein</fullName>
    </submittedName>
</protein>
<proteinExistence type="predicted"/>
<dbReference type="EMBL" id="BPVZ01000033">
    <property type="protein sequence ID" value="GKV11179.1"/>
    <property type="molecule type" value="Genomic_DNA"/>
</dbReference>
<reference evidence="1 2" key="1">
    <citation type="journal article" date="2021" name="Commun. Biol.">
        <title>The genome of Shorea leprosula (Dipterocarpaceae) highlights the ecological relevance of drought in aseasonal tropical rainforests.</title>
        <authorList>
            <person name="Ng K.K.S."/>
            <person name="Kobayashi M.J."/>
            <person name="Fawcett J.A."/>
            <person name="Hatakeyama M."/>
            <person name="Paape T."/>
            <person name="Ng C.H."/>
            <person name="Ang C.C."/>
            <person name="Tnah L.H."/>
            <person name="Lee C.T."/>
            <person name="Nishiyama T."/>
            <person name="Sese J."/>
            <person name="O'Brien M.J."/>
            <person name="Copetti D."/>
            <person name="Mohd Noor M.I."/>
            <person name="Ong R.C."/>
            <person name="Putra M."/>
            <person name="Sireger I.Z."/>
            <person name="Indrioko S."/>
            <person name="Kosugi Y."/>
            <person name="Izuno A."/>
            <person name="Isagi Y."/>
            <person name="Lee S.L."/>
            <person name="Shimizu K.K."/>
        </authorList>
    </citation>
    <scope>NUCLEOTIDE SEQUENCE [LARGE SCALE GENOMIC DNA]</scope>
    <source>
        <strain evidence="1">214</strain>
    </source>
</reference>
<keyword evidence="2" id="KW-1185">Reference proteome</keyword>
<comment type="caution">
    <text evidence="1">The sequence shown here is derived from an EMBL/GenBank/DDBJ whole genome shotgun (WGS) entry which is preliminary data.</text>
</comment>
<dbReference type="Proteomes" id="UP001054252">
    <property type="component" value="Unassembled WGS sequence"/>
</dbReference>
<evidence type="ECO:0000313" key="1">
    <source>
        <dbReference type="EMBL" id="GKV11179.1"/>
    </source>
</evidence>